<keyword evidence="3" id="KW-1185">Reference proteome</keyword>
<evidence type="ECO:0000313" key="3">
    <source>
        <dbReference type="Proteomes" id="UP001605036"/>
    </source>
</evidence>
<evidence type="ECO:0000256" key="1">
    <source>
        <dbReference type="SAM" id="MobiDB-lite"/>
    </source>
</evidence>
<name>A0ABD1Y517_9MARC</name>
<protein>
    <submittedName>
        <fullName evidence="2">Uncharacterized protein</fullName>
    </submittedName>
</protein>
<feature type="region of interest" description="Disordered" evidence="1">
    <location>
        <begin position="143"/>
        <end position="172"/>
    </location>
</feature>
<organism evidence="2 3">
    <name type="scientific">Riccia fluitans</name>
    <dbReference type="NCBI Taxonomy" id="41844"/>
    <lineage>
        <taxon>Eukaryota</taxon>
        <taxon>Viridiplantae</taxon>
        <taxon>Streptophyta</taxon>
        <taxon>Embryophyta</taxon>
        <taxon>Marchantiophyta</taxon>
        <taxon>Marchantiopsida</taxon>
        <taxon>Marchantiidae</taxon>
        <taxon>Marchantiales</taxon>
        <taxon>Ricciaceae</taxon>
        <taxon>Riccia</taxon>
    </lineage>
</organism>
<proteinExistence type="predicted"/>
<accession>A0ABD1Y517</accession>
<dbReference type="EMBL" id="JBHFFA010000006">
    <property type="protein sequence ID" value="KAL2620732.1"/>
    <property type="molecule type" value="Genomic_DNA"/>
</dbReference>
<reference evidence="2 3" key="1">
    <citation type="submission" date="2024-09" db="EMBL/GenBank/DDBJ databases">
        <title>Chromosome-scale assembly of Riccia fluitans.</title>
        <authorList>
            <person name="Paukszto L."/>
            <person name="Sawicki J."/>
            <person name="Karawczyk K."/>
            <person name="Piernik-Szablinska J."/>
            <person name="Szczecinska M."/>
            <person name="Mazdziarz M."/>
        </authorList>
    </citation>
    <scope>NUCLEOTIDE SEQUENCE [LARGE SCALE GENOMIC DNA]</scope>
    <source>
        <strain evidence="2">Rf_01</strain>
        <tissue evidence="2">Aerial parts of the thallus</tissue>
    </source>
</reference>
<dbReference type="Proteomes" id="UP001605036">
    <property type="component" value="Unassembled WGS sequence"/>
</dbReference>
<dbReference type="AlphaFoldDB" id="A0ABD1Y517"/>
<sequence length="172" mass="19690">MHYNTPTGQNGSQWTLQVHQGIGTFVKLEDSEGYKFAHPKWLQRKDDGIAKTWSTARWIWSCRCLCETSPAQQVKLGLDCFCKQIFNRSFCMKCPLLHMPTEENKLQEVDLRLSQDLCICKEVFKHEESCFCGFGGRKHAIESSSKEVKQSGDQLNTDRTNEDQQATHGEAV</sequence>
<feature type="compositionally biased region" description="Polar residues" evidence="1">
    <location>
        <begin position="151"/>
        <end position="172"/>
    </location>
</feature>
<evidence type="ECO:0000313" key="2">
    <source>
        <dbReference type="EMBL" id="KAL2620732.1"/>
    </source>
</evidence>
<comment type="caution">
    <text evidence="2">The sequence shown here is derived from an EMBL/GenBank/DDBJ whole genome shotgun (WGS) entry which is preliminary data.</text>
</comment>
<gene>
    <name evidence="2" type="ORF">R1flu_000937</name>
</gene>